<proteinExistence type="predicted"/>
<dbReference type="Pfam" id="PF00083">
    <property type="entry name" value="Sugar_tr"/>
    <property type="match status" value="1"/>
</dbReference>
<comment type="caution">
    <text evidence="7">The sequence shown here is derived from an EMBL/GenBank/DDBJ whole genome shotgun (WGS) entry which is preliminary data.</text>
</comment>
<feature type="transmembrane region" description="Helical" evidence="5">
    <location>
        <begin position="235"/>
        <end position="261"/>
    </location>
</feature>
<feature type="transmembrane region" description="Helical" evidence="5">
    <location>
        <begin position="180"/>
        <end position="198"/>
    </location>
</feature>
<organism evidence="7 8">
    <name type="scientific">Tigriopus californicus</name>
    <name type="common">Marine copepod</name>
    <dbReference type="NCBI Taxonomy" id="6832"/>
    <lineage>
        <taxon>Eukaryota</taxon>
        <taxon>Metazoa</taxon>
        <taxon>Ecdysozoa</taxon>
        <taxon>Arthropoda</taxon>
        <taxon>Crustacea</taxon>
        <taxon>Multicrustacea</taxon>
        <taxon>Hexanauplia</taxon>
        <taxon>Copepoda</taxon>
        <taxon>Harpacticoida</taxon>
        <taxon>Harpacticidae</taxon>
        <taxon>Tigriopus</taxon>
    </lineage>
</organism>
<dbReference type="CDD" id="cd17317">
    <property type="entry name" value="MFS_SLC22"/>
    <property type="match status" value="1"/>
</dbReference>
<dbReference type="InterPro" id="IPR005829">
    <property type="entry name" value="Sugar_transporter_CS"/>
</dbReference>
<dbReference type="STRING" id="6832.A0A553P0G0"/>
<evidence type="ECO:0000256" key="4">
    <source>
        <dbReference type="ARBA" id="ARBA00023136"/>
    </source>
</evidence>
<gene>
    <name evidence="7" type="ORF">TCAL_02376</name>
</gene>
<dbReference type="InterPro" id="IPR005828">
    <property type="entry name" value="MFS_sugar_transport-like"/>
</dbReference>
<feature type="transmembrane region" description="Helical" evidence="5">
    <location>
        <begin position="204"/>
        <end position="228"/>
    </location>
</feature>
<dbReference type="GO" id="GO:0016020">
    <property type="term" value="C:membrane"/>
    <property type="evidence" value="ECO:0007669"/>
    <property type="project" value="UniProtKB-SubCell"/>
</dbReference>
<protein>
    <recommendedName>
        <fullName evidence="6">Major facilitator superfamily (MFS) profile domain-containing protein</fullName>
    </recommendedName>
</protein>
<dbReference type="SUPFAM" id="SSF103473">
    <property type="entry name" value="MFS general substrate transporter"/>
    <property type="match status" value="1"/>
</dbReference>
<dbReference type="PANTHER" id="PTHR24064">
    <property type="entry name" value="SOLUTE CARRIER FAMILY 22 MEMBER"/>
    <property type="match status" value="1"/>
</dbReference>
<feature type="transmembrane region" description="Helical" evidence="5">
    <location>
        <begin position="470"/>
        <end position="491"/>
    </location>
</feature>
<keyword evidence="2 5" id="KW-0812">Transmembrane</keyword>
<sequence length="550" mass="61197">MSASTKSSSDDQILMAIGNFGRWQFLMFFVAGITLLPGTFPVLSMTFLNVKVNHWCGKPEALSSMSTAEWRKTIDNDTGCDGQAKISGQIKWEMVHHLQNNTSTDTVSEERVGDDLSVGSIECSGFDFDRSTFDSTLSTEWNIICDDAYQLSFSQSVYFGGMMIGVFVAGILSDKFGRKRVLITSVLGFSVAGVLSSFSTSYGIFLLCRFFVAAGSSGILIIIMAYLLEMVGGKWTTILGMGVQFFWVLGWLILGVLAYFIRDWRQLTFVTSISGLLVIILHWVMPESPRWLLSIGRSDEAEQIIRRIARTNTIELSEDWSLQPQIKSKDEGQFEEKSITELFKYPQLRAKTLILLVNWFSNSATYYALTLNSAALYGNIFVNFLVNGFMEIPAYSISIALLLMSGRRVPYALCILMGGVSLLGVICIPSSYERATQVVAISGKFFITISFGVIYLYSSEMFPTVLRTSGIGACSLICRFGGISAAWIALLSHYHPYLPTTIYGILAIFCGLIALFLPETKDEKIPDTIEESEQNPLMSWREAFQGRHVT</sequence>
<feature type="transmembrane region" description="Helical" evidence="5">
    <location>
        <begin position="438"/>
        <end position="458"/>
    </location>
</feature>
<dbReference type="Gene3D" id="1.20.1250.20">
    <property type="entry name" value="MFS general substrate transporter like domains"/>
    <property type="match status" value="1"/>
</dbReference>
<reference evidence="7 8" key="1">
    <citation type="journal article" date="2018" name="Nat. Ecol. Evol.">
        <title>Genomic signatures of mitonuclear coevolution across populations of Tigriopus californicus.</title>
        <authorList>
            <person name="Barreto F.S."/>
            <person name="Watson E.T."/>
            <person name="Lima T.G."/>
            <person name="Willett C.S."/>
            <person name="Edmands S."/>
            <person name="Li W."/>
            <person name="Burton R.S."/>
        </authorList>
    </citation>
    <scope>NUCLEOTIDE SEQUENCE [LARGE SCALE GENOMIC DNA]</scope>
    <source>
        <strain evidence="7 8">San Diego</strain>
    </source>
</reference>
<dbReference type="OrthoDB" id="5141738at2759"/>
<keyword evidence="3 5" id="KW-1133">Transmembrane helix</keyword>
<evidence type="ECO:0000259" key="6">
    <source>
        <dbReference type="PROSITE" id="PS50850"/>
    </source>
</evidence>
<name>A0A553P0G0_TIGCA</name>
<feature type="transmembrane region" description="Helical" evidence="5">
    <location>
        <begin position="497"/>
        <end position="517"/>
    </location>
</feature>
<keyword evidence="4 5" id="KW-0472">Membrane</keyword>
<evidence type="ECO:0000256" key="3">
    <source>
        <dbReference type="ARBA" id="ARBA00022989"/>
    </source>
</evidence>
<feature type="domain" description="Major facilitator superfamily (MFS) profile" evidence="6">
    <location>
        <begin position="103"/>
        <end position="522"/>
    </location>
</feature>
<accession>A0A553P0G0</accession>
<dbReference type="EMBL" id="VCGU01000009">
    <property type="protein sequence ID" value="TRY71167.1"/>
    <property type="molecule type" value="Genomic_DNA"/>
</dbReference>
<evidence type="ECO:0000313" key="8">
    <source>
        <dbReference type="Proteomes" id="UP000318571"/>
    </source>
</evidence>
<comment type="subcellular location">
    <subcellularLocation>
        <location evidence="1">Membrane</location>
        <topology evidence="1">Multi-pass membrane protein</topology>
    </subcellularLocation>
</comment>
<feature type="transmembrane region" description="Helical" evidence="5">
    <location>
        <begin position="381"/>
        <end position="404"/>
    </location>
</feature>
<dbReference type="AlphaFoldDB" id="A0A553P0G0"/>
<feature type="transmembrane region" description="Helical" evidence="5">
    <location>
        <begin position="156"/>
        <end position="173"/>
    </location>
</feature>
<evidence type="ECO:0000256" key="2">
    <source>
        <dbReference type="ARBA" id="ARBA00022692"/>
    </source>
</evidence>
<dbReference type="GO" id="GO:0022857">
    <property type="term" value="F:transmembrane transporter activity"/>
    <property type="evidence" value="ECO:0007669"/>
    <property type="project" value="InterPro"/>
</dbReference>
<dbReference type="InterPro" id="IPR020846">
    <property type="entry name" value="MFS_dom"/>
</dbReference>
<dbReference type="PROSITE" id="PS00216">
    <property type="entry name" value="SUGAR_TRANSPORT_1"/>
    <property type="match status" value="1"/>
</dbReference>
<dbReference type="Proteomes" id="UP000318571">
    <property type="component" value="Chromosome 9"/>
</dbReference>
<keyword evidence="8" id="KW-1185">Reference proteome</keyword>
<feature type="transmembrane region" description="Helical" evidence="5">
    <location>
        <begin position="411"/>
        <end position="432"/>
    </location>
</feature>
<dbReference type="OMA" id="TEWNIIC"/>
<dbReference type="PROSITE" id="PS50850">
    <property type="entry name" value="MFS"/>
    <property type="match status" value="1"/>
</dbReference>
<feature type="transmembrane region" description="Helical" evidence="5">
    <location>
        <begin position="267"/>
        <end position="285"/>
    </location>
</feature>
<evidence type="ECO:0000256" key="5">
    <source>
        <dbReference type="SAM" id="Phobius"/>
    </source>
</evidence>
<evidence type="ECO:0000256" key="1">
    <source>
        <dbReference type="ARBA" id="ARBA00004141"/>
    </source>
</evidence>
<feature type="transmembrane region" description="Helical" evidence="5">
    <location>
        <begin position="25"/>
        <end position="48"/>
    </location>
</feature>
<evidence type="ECO:0000313" key="7">
    <source>
        <dbReference type="EMBL" id="TRY71167.1"/>
    </source>
</evidence>
<dbReference type="InterPro" id="IPR036259">
    <property type="entry name" value="MFS_trans_sf"/>
</dbReference>